<dbReference type="GO" id="GO:0008270">
    <property type="term" value="F:zinc ion binding"/>
    <property type="evidence" value="ECO:0007669"/>
    <property type="project" value="UniProtKB-KW"/>
</dbReference>
<dbReference type="InterPro" id="IPR006172">
    <property type="entry name" value="DNA-dir_DNA_pol_B"/>
</dbReference>
<dbReference type="CDD" id="cd05776">
    <property type="entry name" value="DNA_polB_alpha_exo"/>
    <property type="match status" value="1"/>
</dbReference>
<comment type="similarity">
    <text evidence="2 12">Belongs to the DNA polymerase type-B family.</text>
</comment>
<reference evidence="18 19" key="1">
    <citation type="journal article" date="2016" name="Nat. Commun.">
        <title>Extremotolerant tardigrade genome and improved radiotolerance of human cultured cells by tardigrade-unique protein.</title>
        <authorList>
            <person name="Hashimoto T."/>
            <person name="Horikawa D.D."/>
            <person name="Saito Y."/>
            <person name="Kuwahara H."/>
            <person name="Kozuka-Hata H."/>
            <person name="Shin-I T."/>
            <person name="Minakuchi Y."/>
            <person name="Ohishi K."/>
            <person name="Motoyama A."/>
            <person name="Aizu T."/>
            <person name="Enomoto A."/>
            <person name="Kondo K."/>
            <person name="Tanaka S."/>
            <person name="Hara Y."/>
            <person name="Koshikawa S."/>
            <person name="Sagara H."/>
            <person name="Miura T."/>
            <person name="Yokobori S."/>
            <person name="Miyagawa K."/>
            <person name="Suzuki Y."/>
            <person name="Kubo T."/>
            <person name="Oyama M."/>
            <person name="Kohara Y."/>
            <person name="Fujiyama A."/>
            <person name="Arakawa K."/>
            <person name="Katayama T."/>
            <person name="Toyoda A."/>
            <person name="Kunieda T."/>
        </authorList>
    </citation>
    <scope>NUCLEOTIDE SEQUENCE [LARGE SCALE GENOMIC DNA]</scope>
    <source>
        <strain evidence="18 19">YOKOZUNA-1</strain>
    </source>
</reference>
<dbReference type="SUPFAM" id="SSF53098">
    <property type="entry name" value="Ribonuclease H-like"/>
    <property type="match status" value="1"/>
</dbReference>
<evidence type="ECO:0000256" key="8">
    <source>
        <dbReference type="ARBA" id="ARBA00022833"/>
    </source>
</evidence>
<evidence type="ECO:0000313" key="18">
    <source>
        <dbReference type="EMBL" id="GAV08822.1"/>
    </source>
</evidence>
<dbReference type="STRING" id="947166.A0A1D1W5V2"/>
<dbReference type="InterPro" id="IPR036397">
    <property type="entry name" value="RNaseH_sf"/>
</dbReference>
<comment type="subcellular location">
    <subcellularLocation>
        <location evidence="1">Nucleus</location>
    </subcellularLocation>
</comment>
<feature type="compositionally biased region" description="Basic and acidic residues" evidence="13">
    <location>
        <begin position="121"/>
        <end position="141"/>
    </location>
</feature>
<dbReference type="InterPro" id="IPR045846">
    <property type="entry name" value="POLBc_alpha"/>
</dbReference>
<keyword evidence="19" id="KW-1185">Reference proteome</keyword>
<dbReference type="InterPro" id="IPR038256">
    <property type="entry name" value="Pol_alpha_znc_sf"/>
</dbReference>
<keyword evidence="8" id="KW-0862">Zinc</keyword>
<dbReference type="Gene3D" id="1.10.3200.20">
    <property type="entry name" value="DNA Polymerase alpha, zinc finger"/>
    <property type="match status" value="1"/>
</dbReference>
<evidence type="ECO:0000256" key="6">
    <source>
        <dbReference type="ARBA" id="ARBA00022723"/>
    </source>
</evidence>
<keyword evidence="9 12" id="KW-0239">DNA-directed DNA polymerase</keyword>
<dbReference type="SUPFAM" id="SSF56672">
    <property type="entry name" value="DNA/RNA polymerases"/>
    <property type="match status" value="1"/>
</dbReference>
<name>A0A1D1W5V2_RAMVA</name>
<feature type="region of interest" description="Disordered" evidence="13">
    <location>
        <begin position="1"/>
        <end position="51"/>
    </location>
</feature>
<dbReference type="PANTHER" id="PTHR45861:SF1">
    <property type="entry name" value="DNA POLYMERASE ALPHA CATALYTIC SUBUNIT"/>
    <property type="match status" value="1"/>
</dbReference>
<organism evidence="18 19">
    <name type="scientific">Ramazzottius varieornatus</name>
    <name type="common">Water bear</name>
    <name type="synonym">Tardigrade</name>
    <dbReference type="NCBI Taxonomy" id="947166"/>
    <lineage>
        <taxon>Eukaryota</taxon>
        <taxon>Metazoa</taxon>
        <taxon>Ecdysozoa</taxon>
        <taxon>Tardigrada</taxon>
        <taxon>Eutardigrada</taxon>
        <taxon>Parachela</taxon>
        <taxon>Hypsibioidea</taxon>
        <taxon>Ramazzottiidae</taxon>
        <taxon>Ramazzottius</taxon>
    </lineage>
</organism>
<dbReference type="SMART" id="SM00486">
    <property type="entry name" value="POLBc"/>
    <property type="match status" value="1"/>
</dbReference>
<dbReference type="GO" id="GO:0006272">
    <property type="term" value="P:leading strand elongation"/>
    <property type="evidence" value="ECO:0007669"/>
    <property type="project" value="TreeGrafter"/>
</dbReference>
<dbReference type="InterPro" id="IPR012337">
    <property type="entry name" value="RNaseH-like_sf"/>
</dbReference>
<dbReference type="PANTHER" id="PTHR45861">
    <property type="entry name" value="DNA POLYMERASE ALPHA CATALYTIC SUBUNIT"/>
    <property type="match status" value="1"/>
</dbReference>
<feature type="domain" description="DNA-directed DNA polymerase family B exonuclease" evidence="15">
    <location>
        <begin position="544"/>
        <end position="787"/>
    </location>
</feature>
<dbReference type="GO" id="GO:0005658">
    <property type="term" value="C:alpha DNA polymerase:primase complex"/>
    <property type="evidence" value="ECO:0007669"/>
    <property type="project" value="TreeGrafter"/>
</dbReference>
<dbReference type="Gene3D" id="2.40.50.730">
    <property type="match status" value="1"/>
</dbReference>
<dbReference type="InterPro" id="IPR024647">
    <property type="entry name" value="DNA_pol_a_cat_su_N"/>
</dbReference>
<feature type="compositionally biased region" description="Basic and acidic residues" evidence="13">
    <location>
        <begin position="906"/>
        <end position="916"/>
    </location>
</feature>
<keyword evidence="10 12" id="KW-0238">DNA-binding</keyword>
<sequence length="1607" mass="181983">MHGELEGGDPVQENGSLSANRPRRVKPSTEDKFEKLRNANRNKDKNKYTVKPVENVYDMVTEDEYSRRVTERQLDNFVEADGAHMEYVDNGLEIFDDALDDESLANQKKTLGQKSVKGKGKGKEKPEAAEGRPERTSSDIRDWIRPKMNVSKPKKQLTIATLADAPLMEDLLDELNADGDSQPPMPSTHTSLFLGSGKTVDNVLADCSDDSIFRKTSLRKKKIAQPDIRQSSPPRFSSPLHDFDEPPESTSTFRNSKRPLPKSPAKEPFRKDSTLEEERQKANAPRIKKFGKEKSKGSLEAEAVQAKRLRTGGSPKKGLRVEWGDDKFDDFSNTSYEVDSVVDHEDMYAQMASMVLPDEVETATKPGPRAQLPSFDKKWGNMDQTFIKLEDTQMDMDVQLAAVPTTGSQNSLRMYWLDAYEDAHHQPGCVFLFGKMLDKDGKTFVSVCVKVTDIQRKLYFLKRSTRLDLDGENDNDEELTFSDLEEEYVDLDICKKLTVKRFQEKRKKYAFEKLDVPEEGVYLEARMPFSTPVLTKDFGETFSHVFGRNTSALEIFLLEMKLKGPCWLNIQNAIPSNPRFGWCKEELTAEYKGAGKHHSGSIEMLANSHKDSPPMVIMTIQLRIVVNAKTKQNEIVVAAILVHRAYPLNKSAPVPLYSEHQVILTYPQELGSSMPRHVRESIKKNDRYNIQIVGKEQDLINVLLNKIKTTDPDFLVFHDGLGYQLDILLQRAMQLKVGSWSSLGRLKRSIPPKGRTASQQACTGRLLCDVRHAAEELIHSKSYDLAELVKVVLKEENHQAIPNDLVKEMFKAPERLKELVDNTLCDAHYILRIMAELNVLPLALEMTHICGNVYSRTLLGGRSERIEYHLLHAFTEADYICPDKEYRDSIHNKDGKNHSKKKKKGGAGDKEVSKIEEGDDENLNPEDDHVVEEENEAMVHEDVAPPTKNTGGKRKPAYSGGLVLEPKRGLYDTPVLVMDFNSLYPSIIQEFNICYTTVDRKSQANIADDNLPSMPSTTPEGILPQVIKRLVEQRKEVKKLLKGSNNDDRKAQLEIRQKALKLIANSTYGCLGFDYSRFRAKGLAALITSKGREILMNTKELIEKDRREVIYGDTDSIMINSHVSTENPVEKFGEVLKMGNKIKQEVNKHYKFLELDIDGIFFSMLLLQKKKYAALVVSKNPDGSLITKQELKGLDIVRRDWSNIAIDTGNLVVKEILSGKKRDEMISGILAVLGNVAKFVKDCPPTPNKVDLEKFQILKQLTKDPNLYADAKAHPHVQIARRLNSLATTSQKCRAGDIIAYVVCNEVPSDVVITGKRAPHTQRGYAFKEVLDAQGALTVDKQYYLAEQVHKVVNRLCEPIEGIDSSTMADCLGIDKSLFPSHFVDRTAEDDQNMMGSVVPDIELYKDCLPLTVACPNCQENWVFDGPIWEKDGSYSFSLRKCLSCEQRPASFLTLLQNTLRMQLNVAIQRYYKVQFTCEDPACHFKCGFVPPKFSREKPVCPACDNGRTFRIMKPEYSDRDLYLQLCYWKNAFNPERALNKMKNKSAFGSLTDVLKSDPQLVVTYEQLSKYVQTFLDQSAYGRVNFSDFFSPPVSNFTDNRAIKVEF</sequence>
<feature type="region of interest" description="Disordered" evidence="13">
    <location>
        <begin position="216"/>
        <end position="285"/>
    </location>
</feature>
<dbReference type="NCBIfam" id="TIGR00592">
    <property type="entry name" value="pol2"/>
    <property type="match status" value="2"/>
</dbReference>
<dbReference type="InterPro" id="IPR006134">
    <property type="entry name" value="DNA-dir_DNA_pol_B_multi_dom"/>
</dbReference>
<feature type="domain" description="DNA-directed DNA polymerase family B multifunctional" evidence="14">
    <location>
        <begin position="854"/>
        <end position="1360"/>
    </location>
</feature>
<evidence type="ECO:0000259" key="16">
    <source>
        <dbReference type="Pfam" id="PF08996"/>
    </source>
</evidence>
<feature type="domain" description="Zinc finger DNA-directed DNA polymerase family B alpha" evidence="16">
    <location>
        <begin position="1399"/>
        <end position="1590"/>
    </location>
</feature>
<dbReference type="Pfam" id="PF00136">
    <property type="entry name" value="DNA_pol_B"/>
    <property type="match status" value="1"/>
</dbReference>
<evidence type="ECO:0000256" key="4">
    <source>
        <dbReference type="ARBA" id="ARBA00022695"/>
    </source>
</evidence>
<dbReference type="GO" id="GO:0003682">
    <property type="term" value="F:chromatin binding"/>
    <property type="evidence" value="ECO:0007669"/>
    <property type="project" value="TreeGrafter"/>
</dbReference>
<feature type="domain" description="DNA polymerase alpha catalytic subunit N-terminal" evidence="17">
    <location>
        <begin position="34"/>
        <end position="96"/>
    </location>
</feature>
<keyword evidence="3 12" id="KW-0808">Transferase</keyword>
<dbReference type="InterPro" id="IPR017964">
    <property type="entry name" value="DNA-dir_DNA_pol_B_CS"/>
</dbReference>
<protein>
    <recommendedName>
        <fullName evidence="12">DNA polymerase</fullName>
        <ecNumber evidence="12">2.7.7.7</ecNumber>
    </recommendedName>
</protein>
<dbReference type="PRINTS" id="PR00106">
    <property type="entry name" value="DNAPOLB"/>
</dbReference>
<feature type="compositionally biased region" description="Basic and acidic residues" evidence="13">
    <location>
        <begin position="27"/>
        <end position="47"/>
    </location>
</feature>
<dbReference type="Gene3D" id="1.10.287.690">
    <property type="entry name" value="Helix hairpin bin"/>
    <property type="match status" value="1"/>
</dbReference>
<evidence type="ECO:0000256" key="12">
    <source>
        <dbReference type="RuleBase" id="RU000442"/>
    </source>
</evidence>
<dbReference type="Gene3D" id="3.30.70.2820">
    <property type="match status" value="1"/>
</dbReference>
<comment type="caution">
    <text evidence="18">The sequence shown here is derived from an EMBL/GenBank/DDBJ whole genome shotgun (WGS) entry which is preliminary data.</text>
</comment>
<keyword evidence="11" id="KW-0539">Nucleus</keyword>
<dbReference type="InterPro" id="IPR043502">
    <property type="entry name" value="DNA/RNA_pol_sf"/>
</dbReference>
<dbReference type="InterPro" id="IPR006133">
    <property type="entry name" value="DNA-dir_DNA_pol_B_exonuc"/>
</dbReference>
<dbReference type="GO" id="GO:0000166">
    <property type="term" value="F:nucleotide binding"/>
    <property type="evidence" value="ECO:0007669"/>
    <property type="project" value="InterPro"/>
</dbReference>
<evidence type="ECO:0000313" key="19">
    <source>
        <dbReference type="Proteomes" id="UP000186922"/>
    </source>
</evidence>
<feature type="compositionally biased region" description="Basic and acidic residues" evidence="13">
    <location>
        <begin position="264"/>
        <end position="281"/>
    </location>
</feature>
<dbReference type="EMBL" id="BDGG01000019">
    <property type="protein sequence ID" value="GAV08822.1"/>
    <property type="molecule type" value="Genomic_DNA"/>
</dbReference>
<dbReference type="EC" id="2.7.7.7" evidence="12"/>
<feature type="compositionally biased region" description="Acidic residues" evidence="13">
    <location>
        <begin position="917"/>
        <end position="936"/>
    </location>
</feature>
<feature type="region of interest" description="Disordered" evidence="13">
    <location>
        <begin position="890"/>
        <end position="956"/>
    </location>
</feature>
<evidence type="ECO:0000256" key="1">
    <source>
        <dbReference type="ARBA" id="ARBA00004123"/>
    </source>
</evidence>
<dbReference type="Proteomes" id="UP000186922">
    <property type="component" value="Unassembled WGS sequence"/>
</dbReference>
<evidence type="ECO:0000256" key="5">
    <source>
        <dbReference type="ARBA" id="ARBA00022705"/>
    </source>
</evidence>
<dbReference type="Pfam" id="PF08996">
    <property type="entry name" value="zf-DNA_Pol"/>
    <property type="match status" value="1"/>
</dbReference>
<evidence type="ECO:0000256" key="11">
    <source>
        <dbReference type="ARBA" id="ARBA00023242"/>
    </source>
</evidence>
<dbReference type="GO" id="GO:0003887">
    <property type="term" value="F:DNA-directed DNA polymerase activity"/>
    <property type="evidence" value="ECO:0007669"/>
    <property type="project" value="UniProtKB-KW"/>
</dbReference>
<evidence type="ECO:0000256" key="13">
    <source>
        <dbReference type="SAM" id="MobiDB-lite"/>
    </source>
</evidence>
<evidence type="ECO:0000256" key="10">
    <source>
        <dbReference type="ARBA" id="ARBA00023125"/>
    </source>
</evidence>
<dbReference type="GO" id="GO:0006273">
    <property type="term" value="P:lagging strand elongation"/>
    <property type="evidence" value="ECO:0007669"/>
    <property type="project" value="TreeGrafter"/>
</dbReference>
<accession>A0A1D1W5V2</accession>
<dbReference type="InterPro" id="IPR042087">
    <property type="entry name" value="DNA_pol_B_thumb"/>
</dbReference>
<dbReference type="GO" id="GO:0003688">
    <property type="term" value="F:DNA replication origin binding"/>
    <property type="evidence" value="ECO:0007669"/>
    <property type="project" value="TreeGrafter"/>
</dbReference>
<dbReference type="PROSITE" id="PS00116">
    <property type="entry name" value="DNA_POLYMERASE_B"/>
    <property type="match status" value="1"/>
</dbReference>
<keyword evidence="4 12" id="KW-0548">Nucleotidyltransferase</keyword>
<dbReference type="Gene3D" id="3.90.1600.10">
    <property type="entry name" value="Palm domain of DNA polymerase"/>
    <property type="match status" value="1"/>
</dbReference>
<dbReference type="CDD" id="cd05532">
    <property type="entry name" value="POLBc_alpha"/>
    <property type="match status" value="1"/>
</dbReference>
<evidence type="ECO:0000256" key="2">
    <source>
        <dbReference type="ARBA" id="ARBA00005755"/>
    </source>
</evidence>
<keyword evidence="5 12" id="KW-0235">DNA replication</keyword>
<evidence type="ECO:0000259" key="15">
    <source>
        <dbReference type="Pfam" id="PF03104"/>
    </source>
</evidence>
<dbReference type="Pfam" id="PF12254">
    <property type="entry name" value="DNA_pol_alpha_N"/>
    <property type="match status" value="1"/>
</dbReference>
<gene>
    <name evidence="18" type="primary">RvY_18458-1</name>
    <name evidence="18" type="synonym">RvY_18458.1</name>
    <name evidence="18" type="ORF">RvY_18458</name>
</gene>
<dbReference type="Pfam" id="PF03104">
    <property type="entry name" value="DNA_pol_B_exo1"/>
    <property type="match status" value="1"/>
</dbReference>
<dbReference type="GO" id="GO:0003697">
    <property type="term" value="F:single-stranded DNA binding"/>
    <property type="evidence" value="ECO:0007669"/>
    <property type="project" value="TreeGrafter"/>
</dbReference>
<dbReference type="GO" id="GO:1902975">
    <property type="term" value="P:mitotic DNA replication initiation"/>
    <property type="evidence" value="ECO:0007669"/>
    <property type="project" value="InterPro"/>
</dbReference>
<dbReference type="Gene3D" id="1.10.132.60">
    <property type="entry name" value="DNA polymerase family B, C-terminal domain"/>
    <property type="match status" value="1"/>
</dbReference>
<feature type="region of interest" description="Disordered" evidence="13">
    <location>
        <begin position="106"/>
        <end position="141"/>
    </location>
</feature>
<dbReference type="Gene3D" id="3.30.420.10">
    <property type="entry name" value="Ribonuclease H-like superfamily/Ribonuclease H"/>
    <property type="match status" value="1"/>
</dbReference>
<dbReference type="InterPro" id="IPR023211">
    <property type="entry name" value="DNA_pol_palm_dom_sf"/>
</dbReference>
<proteinExistence type="inferred from homology"/>
<evidence type="ECO:0000259" key="14">
    <source>
        <dbReference type="Pfam" id="PF00136"/>
    </source>
</evidence>
<evidence type="ECO:0000256" key="9">
    <source>
        <dbReference type="ARBA" id="ARBA00022932"/>
    </source>
</evidence>
<keyword evidence="6" id="KW-0479">Metal-binding</keyword>
<evidence type="ECO:0000256" key="3">
    <source>
        <dbReference type="ARBA" id="ARBA00022679"/>
    </source>
</evidence>
<comment type="catalytic activity">
    <reaction evidence="12">
        <text>DNA(n) + a 2'-deoxyribonucleoside 5'-triphosphate = DNA(n+1) + diphosphate</text>
        <dbReference type="Rhea" id="RHEA:22508"/>
        <dbReference type="Rhea" id="RHEA-COMP:17339"/>
        <dbReference type="Rhea" id="RHEA-COMP:17340"/>
        <dbReference type="ChEBI" id="CHEBI:33019"/>
        <dbReference type="ChEBI" id="CHEBI:61560"/>
        <dbReference type="ChEBI" id="CHEBI:173112"/>
        <dbReference type="EC" id="2.7.7.7"/>
    </reaction>
</comment>
<keyword evidence="7" id="KW-0863">Zinc-finger</keyword>
<dbReference type="OrthoDB" id="6755010at2759"/>
<dbReference type="InterPro" id="IPR015088">
    <property type="entry name" value="Znf_DNA-dir_DNA_pol_B_alpha"/>
</dbReference>
<evidence type="ECO:0000259" key="17">
    <source>
        <dbReference type="Pfam" id="PF12254"/>
    </source>
</evidence>
<evidence type="ECO:0000256" key="7">
    <source>
        <dbReference type="ARBA" id="ARBA00022771"/>
    </source>
</evidence>